<dbReference type="PANTHER" id="PTHR35371">
    <property type="entry name" value="INNER MEMBRANE PROTEIN"/>
    <property type="match status" value="1"/>
</dbReference>
<sequence>MTLAEWCIFGALLLYLATIASIKWIRFGRFDNAKPRDPAFYEDAISQRALGAHQNGIETFPFFAIAVLLAEFRESPQRLVDELAALFLIVRIAYVFTYLGNRPTLRSILWSIGFAINVAIFFMPALKRFLPV</sequence>
<proteinExistence type="predicted"/>
<evidence type="ECO:0000256" key="3">
    <source>
        <dbReference type="ARBA" id="ARBA00022989"/>
    </source>
</evidence>
<evidence type="ECO:0000256" key="4">
    <source>
        <dbReference type="ARBA" id="ARBA00023136"/>
    </source>
</evidence>
<dbReference type="Pfam" id="PF01124">
    <property type="entry name" value="MAPEG"/>
    <property type="match status" value="1"/>
</dbReference>
<name>A0ABQ6B0P8_9BRAD</name>
<gene>
    <name evidence="6" type="ORF">GCM10007857_41040</name>
</gene>
<feature type="transmembrane region" description="Helical" evidence="5">
    <location>
        <begin position="83"/>
        <end position="101"/>
    </location>
</feature>
<feature type="transmembrane region" description="Helical" evidence="5">
    <location>
        <begin position="6"/>
        <end position="25"/>
    </location>
</feature>
<dbReference type="Proteomes" id="UP001156905">
    <property type="component" value="Unassembled WGS sequence"/>
</dbReference>
<organism evidence="6 7">
    <name type="scientific">Bradyrhizobium iriomotense</name>
    <dbReference type="NCBI Taxonomy" id="441950"/>
    <lineage>
        <taxon>Bacteria</taxon>
        <taxon>Pseudomonadati</taxon>
        <taxon>Pseudomonadota</taxon>
        <taxon>Alphaproteobacteria</taxon>
        <taxon>Hyphomicrobiales</taxon>
        <taxon>Nitrobacteraceae</taxon>
        <taxon>Bradyrhizobium</taxon>
    </lineage>
</organism>
<evidence type="ECO:0000256" key="2">
    <source>
        <dbReference type="ARBA" id="ARBA00022692"/>
    </source>
</evidence>
<protein>
    <submittedName>
        <fullName evidence="6">Membrane protein</fullName>
    </submittedName>
</protein>
<dbReference type="InterPro" id="IPR001129">
    <property type="entry name" value="Membr-assoc_MAPEG"/>
</dbReference>
<keyword evidence="2 5" id="KW-0812">Transmembrane</keyword>
<evidence type="ECO:0000256" key="1">
    <source>
        <dbReference type="ARBA" id="ARBA00004370"/>
    </source>
</evidence>
<dbReference type="InterPro" id="IPR023352">
    <property type="entry name" value="MAPEG-like_dom_sf"/>
</dbReference>
<evidence type="ECO:0000313" key="6">
    <source>
        <dbReference type="EMBL" id="GLR87393.1"/>
    </source>
</evidence>
<keyword evidence="3 5" id="KW-1133">Transmembrane helix</keyword>
<dbReference type="EMBL" id="BSOW01000014">
    <property type="protein sequence ID" value="GLR87393.1"/>
    <property type="molecule type" value="Genomic_DNA"/>
</dbReference>
<dbReference type="RefSeq" id="WP_284268218.1">
    <property type="nucleotide sequence ID" value="NZ_BSOW01000014.1"/>
</dbReference>
<feature type="transmembrane region" description="Helical" evidence="5">
    <location>
        <begin position="107"/>
        <end position="126"/>
    </location>
</feature>
<evidence type="ECO:0000256" key="5">
    <source>
        <dbReference type="SAM" id="Phobius"/>
    </source>
</evidence>
<keyword evidence="7" id="KW-1185">Reference proteome</keyword>
<dbReference type="SUPFAM" id="SSF161084">
    <property type="entry name" value="MAPEG domain-like"/>
    <property type="match status" value="1"/>
</dbReference>
<accession>A0ABQ6B0P8</accession>
<comment type="subcellular location">
    <subcellularLocation>
        <location evidence="1">Membrane</location>
    </subcellularLocation>
</comment>
<evidence type="ECO:0000313" key="7">
    <source>
        <dbReference type="Proteomes" id="UP001156905"/>
    </source>
</evidence>
<reference evidence="7" key="1">
    <citation type="journal article" date="2019" name="Int. J. Syst. Evol. Microbiol.">
        <title>The Global Catalogue of Microorganisms (GCM) 10K type strain sequencing project: providing services to taxonomists for standard genome sequencing and annotation.</title>
        <authorList>
            <consortium name="The Broad Institute Genomics Platform"/>
            <consortium name="The Broad Institute Genome Sequencing Center for Infectious Disease"/>
            <person name="Wu L."/>
            <person name="Ma J."/>
        </authorList>
    </citation>
    <scope>NUCLEOTIDE SEQUENCE [LARGE SCALE GENOMIC DNA]</scope>
    <source>
        <strain evidence="7">NBRC 102520</strain>
    </source>
</reference>
<dbReference type="Gene3D" id="1.20.120.550">
    <property type="entry name" value="Membrane associated eicosanoid/glutathione metabolism-like domain"/>
    <property type="match status" value="1"/>
</dbReference>
<keyword evidence="4 5" id="KW-0472">Membrane</keyword>
<comment type="caution">
    <text evidence="6">The sequence shown here is derived from an EMBL/GenBank/DDBJ whole genome shotgun (WGS) entry which is preliminary data.</text>
</comment>
<dbReference type="PANTHER" id="PTHR35371:SF1">
    <property type="entry name" value="BLR7753 PROTEIN"/>
    <property type="match status" value="1"/>
</dbReference>